<reference evidence="2 3" key="1">
    <citation type="submission" date="2020-08" db="EMBL/GenBank/DDBJ databases">
        <title>Draft genome sequencing of an Anaerocolumna strain isolated from anoxic soil subjected to BSD treatment.</title>
        <authorList>
            <person name="Uek A."/>
            <person name="Tonouchi A."/>
        </authorList>
    </citation>
    <scope>NUCLEOTIDE SEQUENCE [LARGE SCALE GENOMIC DNA]</scope>
    <source>
        <strain evidence="2 3">CTTW</strain>
    </source>
</reference>
<dbReference type="KEGG" id="acht:bsdcttw_44460"/>
<accession>A0A7M3S9Y8</accession>
<keyword evidence="3" id="KW-1185">Reference proteome</keyword>
<sequence length="325" mass="36568">MIVKWLKQSNSEEYDISDFVSTITWSGSVGQASRQLEITVIYSPIEKNIQEINISIGDRLKLLTDGGALLIDTMVYSRERKSEQGTVQYSSYDDLNRLLKSSGTYIFKNTTPEAIVRTVCNDLQVGIGRLVETKVPVKKMLVDSENIYNIIMKAYTKAYQSTGKKYMPLMIGRKLNVIEKGDIVTGFLLQDDYNITSSSYSESLDSMINKVRIYNDKGNQIGEVKTDEWINKYGIFQGAYTKEDGVNQTTAAKNMLTGINQEASIEALGNTACISGYGVQIRDSLTGLWGKFWIDTDTHTWQNGVYTMSLDLTFKNLMDIQEVEA</sequence>
<reference evidence="2 3" key="2">
    <citation type="submission" date="2020-08" db="EMBL/GenBank/DDBJ databases">
        <authorList>
            <person name="Ueki A."/>
            <person name="Tonouchi A."/>
        </authorList>
    </citation>
    <scope>NUCLEOTIDE SEQUENCE [LARGE SCALE GENOMIC DNA]</scope>
    <source>
        <strain evidence="2 3">CTTW</strain>
    </source>
</reference>
<dbReference type="AlphaFoldDB" id="A0A7M3S9Y8"/>
<feature type="domain" description="YqbQ/XkdQ" evidence="1">
    <location>
        <begin position="23"/>
        <end position="312"/>
    </location>
</feature>
<organism evidence="2 3">
    <name type="scientific">Anaerocolumna chitinilytica</name>
    <dbReference type="NCBI Taxonomy" id="1727145"/>
    <lineage>
        <taxon>Bacteria</taxon>
        <taxon>Bacillati</taxon>
        <taxon>Bacillota</taxon>
        <taxon>Clostridia</taxon>
        <taxon>Lachnospirales</taxon>
        <taxon>Lachnospiraceae</taxon>
        <taxon>Anaerocolumna</taxon>
    </lineage>
</organism>
<evidence type="ECO:0000313" key="2">
    <source>
        <dbReference type="EMBL" id="BCK01406.1"/>
    </source>
</evidence>
<proteinExistence type="predicted"/>
<evidence type="ECO:0000259" key="1">
    <source>
        <dbReference type="Pfam" id="PF24032"/>
    </source>
</evidence>
<dbReference type="Proteomes" id="UP000515703">
    <property type="component" value="Chromosome"/>
</dbReference>
<dbReference type="Pfam" id="PF24032">
    <property type="entry name" value="YQBQ"/>
    <property type="match status" value="1"/>
</dbReference>
<dbReference type="InterPro" id="IPR056937">
    <property type="entry name" value="YqbQ/XkdQ"/>
</dbReference>
<dbReference type="RefSeq" id="WP_185256973.1">
    <property type="nucleotide sequence ID" value="NZ_AP023368.1"/>
</dbReference>
<evidence type="ECO:0000313" key="3">
    <source>
        <dbReference type="Proteomes" id="UP000515703"/>
    </source>
</evidence>
<name>A0A7M3S9Y8_9FIRM</name>
<protein>
    <recommendedName>
        <fullName evidence="1">YqbQ/XkdQ domain-containing protein</fullName>
    </recommendedName>
</protein>
<dbReference type="EMBL" id="AP023368">
    <property type="protein sequence ID" value="BCK01406.1"/>
    <property type="molecule type" value="Genomic_DNA"/>
</dbReference>
<gene>
    <name evidence="2" type="ORF">bsdcttw_44460</name>
</gene>